<dbReference type="PROSITE" id="PS50943">
    <property type="entry name" value="HTH_CROC1"/>
    <property type="match status" value="1"/>
</dbReference>
<dbReference type="PANTHER" id="PTHR46797">
    <property type="entry name" value="HTH-TYPE TRANSCRIPTIONAL REGULATOR"/>
    <property type="match status" value="1"/>
</dbReference>
<dbReference type="CDD" id="cd00093">
    <property type="entry name" value="HTH_XRE"/>
    <property type="match status" value="1"/>
</dbReference>
<dbReference type="InterPro" id="IPR050807">
    <property type="entry name" value="TransReg_Diox_bact_type"/>
</dbReference>
<dbReference type="SUPFAM" id="SSF47413">
    <property type="entry name" value="lambda repressor-like DNA-binding domains"/>
    <property type="match status" value="1"/>
</dbReference>
<dbReference type="SMART" id="SM00530">
    <property type="entry name" value="HTH_XRE"/>
    <property type="match status" value="1"/>
</dbReference>
<evidence type="ECO:0000313" key="4">
    <source>
        <dbReference type="Proteomes" id="UP001467674"/>
    </source>
</evidence>
<dbReference type="InterPro" id="IPR010982">
    <property type="entry name" value="Lambda_DNA-bd_dom_sf"/>
</dbReference>
<organism evidence="3 4">
    <name type="scientific">Bacillus altitudinis</name>
    <dbReference type="NCBI Taxonomy" id="293387"/>
    <lineage>
        <taxon>Bacteria</taxon>
        <taxon>Bacillati</taxon>
        <taxon>Bacillota</taxon>
        <taxon>Bacilli</taxon>
        <taxon>Bacillales</taxon>
        <taxon>Bacillaceae</taxon>
        <taxon>Bacillus</taxon>
    </lineage>
</organism>
<keyword evidence="4" id="KW-1185">Reference proteome</keyword>
<feature type="domain" description="HTH cro/C1-type" evidence="2">
    <location>
        <begin position="12"/>
        <end position="67"/>
    </location>
</feature>
<keyword evidence="1" id="KW-0238">DNA-binding</keyword>
<sequence>MDDINKVIGQNLADLRKSRSLTLAQISEDIGVTHSYLSKLESGKIKKPSFENLNTIAKYFNVDLTYFITDKDELNKMSDEEKELVFSRKLSLDLIEKADIIDKHGNKITKDEREFMLNALENYRESKAKFLESVSVEEE</sequence>
<dbReference type="Pfam" id="PF12844">
    <property type="entry name" value="HTH_19"/>
    <property type="match status" value="1"/>
</dbReference>
<evidence type="ECO:0000313" key="3">
    <source>
        <dbReference type="EMBL" id="MER3121707.1"/>
    </source>
</evidence>
<evidence type="ECO:0000256" key="1">
    <source>
        <dbReference type="ARBA" id="ARBA00023125"/>
    </source>
</evidence>
<dbReference type="InterPro" id="IPR001387">
    <property type="entry name" value="Cro/C1-type_HTH"/>
</dbReference>
<gene>
    <name evidence="3" type="ORF">ABQG71_10940</name>
</gene>
<name>A0ABV1S581_BACAB</name>
<dbReference type="RefSeq" id="WP_350385865.1">
    <property type="nucleotide sequence ID" value="NZ_JBEOME010000005.1"/>
</dbReference>
<dbReference type="Gene3D" id="1.10.260.40">
    <property type="entry name" value="lambda repressor-like DNA-binding domains"/>
    <property type="match status" value="1"/>
</dbReference>
<comment type="caution">
    <text evidence="3">The sequence shown here is derived from an EMBL/GenBank/DDBJ whole genome shotgun (WGS) entry which is preliminary data.</text>
</comment>
<dbReference type="Proteomes" id="UP001467674">
    <property type="component" value="Unassembled WGS sequence"/>
</dbReference>
<reference evidence="3 4" key="1">
    <citation type="submission" date="2024-06" db="EMBL/GenBank/DDBJ databases">
        <title>Construction of an artificial bacterial consortium using nitrogen cycle bacteria from Cuatro Cienegas Basin and a mangrove forest.</title>
        <authorList>
            <person name="Aguilera-Najera D."/>
            <person name="Marquez-Cianci L."/>
            <person name="Martinez-Perez E."/>
            <person name="Rosas-Barrera M."/>
            <person name="Rodriguez-Cruz U.E."/>
            <person name="Tapia-Lopez R."/>
            <person name="Eguiarte L.E."/>
            <person name="Souza-Saldivar V."/>
        </authorList>
    </citation>
    <scope>NUCLEOTIDE SEQUENCE [LARGE SCALE GENOMIC DNA]</scope>
    <source>
        <strain evidence="3 4">S14-15</strain>
    </source>
</reference>
<protein>
    <submittedName>
        <fullName evidence="3">Helix-turn-helix transcriptional regulator</fullName>
    </submittedName>
</protein>
<dbReference type="PANTHER" id="PTHR46797:SF1">
    <property type="entry name" value="METHYLPHOSPHONATE SYNTHASE"/>
    <property type="match status" value="1"/>
</dbReference>
<accession>A0ABV1S581</accession>
<dbReference type="EMBL" id="JBEOME010000005">
    <property type="protein sequence ID" value="MER3121707.1"/>
    <property type="molecule type" value="Genomic_DNA"/>
</dbReference>
<proteinExistence type="predicted"/>
<evidence type="ECO:0000259" key="2">
    <source>
        <dbReference type="PROSITE" id="PS50943"/>
    </source>
</evidence>